<name>A0AA40X4J3_9GAMM</name>
<dbReference type="Pfam" id="PF00535">
    <property type="entry name" value="Glycos_transf_2"/>
    <property type="match status" value="1"/>
</dbReference>
<evidence type="ECO:0000259" key="1">
    <source>
        <dbReference type="Pfam" id="PF00535"/>
    </source>
</evidence>
<dbReference type="InterPro" id="IPR001173">
    <property type="entry name" value="Glyco_trans_2-like"/>
</dbReference>
<evidence type="ECO:0000313" key="2">
    <source>
        <dbReference type="EMBL" id="MBF6638072.1"/>
    </source>
</evidence>
<reference evidence="2" key="2">
    <citation type="submission" date="2022-09" db="EMBL/GenBank/DDBJ databases">
        <title>Rouxiella aceris sp. nov., isolated from tree sap and emended description of the genus Rhouxiella.</title>
        <authorList>
            <person name="Kim I.S."/>
        </authorList>
    </citation>
    <scope>NUCLEOTIDE SEQUENCE</scope>
    <source>
        <strain evidence="2">SAP-2</strain>
    </source>
</reference>
<dbReference type="Gene3D" id="3.90.550.10">
    <property type="entry name" value="Spore Coat Polysaccharide Biosynthesis Protein SpsA, Chain A"/>
    <property type="match status" value="1"/>
</dbReference>
<sequence length="297" mass="33682">MKLAALIVTFNRLDKLKKTWAASAALNFTDIIIVNNASTDDTAQWLASINDTRLKIITLDENIGGAGGFKAGIEYIDSQVKADWLVLYDDDAYPPANLIENFEKIKNDEYLAYCCRVEDLEGNICKMNVPYLTFPSGLADTFSYFLSPEKFIPDENISQRVSTFSFVGLIIARDILINYKSSLFAELFIYYDDLYFSKALSDSGIKIRYSTEIVFKHDIPVGVKTITPNWKVYYLVRNLFLARHLSASLKAYSLPAIFIRVLKYIALTVKQKEKANYLRYVLKGITDGMSNTSGKKH</sequence>
<accession>A0AA40X4J3</accession>
<dbReference type="SUPFAM" id="SSF53448">
    <property type="entry name" value="Nucleotide-diphospho-sugar transferases"/>
    <property type="match status" value="1"/>
</dbReference>
<dbReference type="AlphaFoldDB" id="A0AA40X4J3"/>
<organism evidence="2 3">
    <name type="scientific">Rouxiella silvae</name>
    <dbReference type="NCBI Taxonomy" id="1646373"/>
    <lineage>
        <taxon>Bacteria</taxon>
        <taxon>Pseudomonadati</taxon>
        <taxon>Pseudomonadota</taxon>
        <taxon>Gammaproteobacteria</taxon>
        <taxon>Enterobacterales</taxon>
        <taxon>Yersiniaceae</taxon>
        <taxon>Rouxiella</taxon>
    </lineage>
</organism>
<dbReference type="RefSeq" id="WP_194978342.1">
    <property type="nucleotide sequence ID" value="NZ_JADMKS010000006.1"/>
</dbReference>
<proteinExistence type="predicted"/>
<feature type="domain" description="Glycosyltransferase 2-like" evidence="1">
    <location>
        <begin position="6"/>
        <end position="117"/>
    </location>
</feature>
<comment type="caution">
    <text evidence="2">The sequence shown here is derived from an EMBL/GenBank/DDBJ whole genome shotgun (WGS) entry which is preliminary data.</text>
</comment>
<dbReference type="EMBL" id="JADMKS010000006">
    <property type="protein sequence ID" value="MBF6638072.1"/>
    <property type="molecule type" value="Genomic_DNA"/>
</dbReference>
<gene>
    <name evidence="2" type="ORF">ITX54_15515</name>
</gene>
<reference evidence="2" key="1">
    <citation type="submission" date="2020-11" db="EMBL/GenBank/DDBJ databases">
        <authorList>
            <person name="Lee S.D."/>
        </authorList>
    </citation>
    <scope>NUCLEOTIDE SEQUENCE</scope>
    <source>
        <strain evidence="2">SAP-2</strain>
    </source>
</reference>
<dbReference type="InterPro" id="IPR029044">
    <property type="entry name" value="Nucleotide-diphossugar_trans"/>
</dbReference>
<protein>
    <submittedName>
        <fullName evidence="2">Glycosyltransferase</fullName>
    </submittedName>
</protein>
<dbReference type="Proteomes" id="UP000705283">
    <property type="component" value="Unassembled WGS sequence"/>
</dbReference>
<evidence type="ECO:0000313" key="3">
    <source>
        <dbReference type="Proteomes" id="UP000705283"/>
    </source>
</evidence>